<dbReference type="Proteomes" id="UP000024001">
    <property type="component" value="Unassembled WGS sequence"/>
</dbReference>
<keyword evidence="1" id="KW-0808">Transferase</keyword>
<dbReference type="eggNOG" id="COG0572">
    <property type="taxonomic scope" value="Bacteria"/>
</dbReference>
<reference evidence="1 2" key="1">
    <citation type="submission" date="2014-03" db="EMBL/GenBank/DDBJ databases">
        <title>Draft Genome Sequences of 13 Willow Endophytes.</title>
        <authorList>
            <person name="Gan H.Y."/>
            <person name="Gan H.M."/>
            <person name="Savka M.A."/>
            <person name="Hudson A.O."/>
        </authorList>
    </citation>
    <scope>NUCLEOTIDE SEQUENCE [LARGE SCALE GENOMIC DNA]</scope>
    <source>
        <strain evidence="1 2">RIT293</strain>
    </source>
</reference>
<proteinExistence type="predicted"/>
<dbReference type="InterPro" id="IPR027417">
    <property type="entry name" value="P-loop_NTPase"/>
</dbReference>
<dbReference type="PATRIC" id="fig|273677.3.peg.447"/>
<dbReference type="SUPFAM" id="SSF52540">
    <property type="entry name" value="P-loop containing nucleoside triphosphate hydrolases"/>
    <property type="match status" value="1"/>
</dbReference>
<comment type="caution">
    <text evidence="1">The sequence shown here is derived from an EMBL/GenBank/DDBJ whole genome shotgun (WGS) entry which is preliminary data.</text>
</comment>
<evidence type="ECO:0000313" key="2">
    <source>
        <dbReference type="Proteomes" id="UP000024001"/>
    </source>
</evidence>
<name>A0A031FZY7_9MICO</name>
<keyword evidence="2" id="KW-1185">Reference proteome</keyword>
<organism evidence="1 2">
    <name type="scientific">Microbacterium oleivorans</name>
    <dbReference type="NCBI Taxonomy" id="273677"/>
    <lineage>
        <taxon>Bacteria</taxon>
        <taxon>Bacillati</taxon>
        <taxon>Actinomycetota</taxon>
        <taxon>Actinomycetes</taxon>
        <taxon>Micrococcales</taxon>
        <taxon>Microbacteriaceae</taxon>
        <taxon>Microbacterium</taxon>
    </lineage>
</organism>
<dbReference type="EMBL" id="JFYO01000001">
    <property type="protein sequence ID" value="EZP29832.1"/>
    <property type="molecule type" value="Genomic_DNA"/>
</dbReference>
<gene>
    <name evidence="1" type="ORF">BW34_00460</name>
</gene>
<protein>
    <submittedName>
        <fullName evidence="1">Adenylate kinase</fullName>
    </submittedName>
</protein>
<dbReference type="KEGG" id="moo:BWL13_01493"/>
<evidence type="ECO:0000313" key="1">
    <source>
        <dbReference type="EMBL" id="EZP29832.1"/>
    </source>
</evidence>
<dbReference type="NCBIfam" id="NF005115">
    <property type="entry name" value="PRK06547.1"/>
    <property type="match status" value="1"/>
</dbReference>
<dbReference type="AlphaFoldDB" id="A0A031FZY7"/>
<dbReference type="GO" id="GO:0016301">
    <property type="term" value="F:kinase activity"/>
    <property type="evidence" value="ECO:0007669"/>
    <property type="project" value="UniProtKB-KW"/>
</dbReference>
<accession>A0A031FZY7</accession>
<keyword evidence="1" id="KW-0418">Kinase</keyword>
<sequence length="179" mass="19540">MAAGVDQVADAARRVVRIPTIVLVDGRSGAGKSTFADLLSGRLGLAALVRLDDVYPGWDGLSAGAETVRERVLIPLREGAPGAWPTWNWTADRPSGRERRVDPAPIVIVEGAGVLTPASAALADVTVWMDAPRDARRSRALERDGETYRPHWERWERQEVAHVREHDPQGLAQFVLALP</sequence>
<dbReference type="Gene3D" id="3.40.50.300">
    <property type="entry name" value="P-loop containing nucleotide triphosphate hydrolases"/>
    <property type="match status" value="1"/>
</dbReference>